<dbReference type="InterPro" id="IPR037524">
    <property type="entry name" value="PA14/GLEYA"/>
</dbReference>
<keyword evidence="5 6" id="KW-0408">Iron</keyword>
<evidence type="ECO:0000256" key="1">
    <source>
        <dbReference type="ARBA" id="ARBA00022448"/>
    </source>
</evidence>
<dbReference type="SUPFAM" id="SSF49785">
    <property type="entry name" value="Galactose-binding domain-like"/>
    <property type="match status" value="1"/>
</dbReference>
<dbReference type="InterPro" id="IPR036909">
    <property type="entry name" value="Cyt_c-like_dom_sf"/>
</dbReference>
<evidence type="ECO:0000256" key="6">
    <source>
        <dbReference type="PROSITE-ProRule" id="PRU00433"/>
    </source>
</evidence>
<dbReference type="InterPro" id="IPR050597">
    <property type="entry name" value="Cytochrome_c_Oxidase_Subunit"/>
</dbReference>
<reference evidence="9 10" key="1">
    <citation type="submission" date="2023-02" db="EMBL/GenBank/DDBJ databases">
        <title>Genome sequence of Lentisphaera profundi SAORIC-696.</title>
        <authorList>
            <person name="Kim e."/>
            <person name="Cho J.-C."/>
            <person name="Choi A."/>
            <person name="Kang I."/>
        </authorList>
    </citation>
    <scope>NUCLEOTIDE SEQUENCE [LARGE SCALE GENOMIC DNA]</scope>
    <source>
        <strain evidence="9 10">SAORIC-696</strain>
    </source>
</reference>
<protein>
    <submittedName>
        <fullName evidence="9">C-type cytochrome</fullName>
    </submittedName>
</protein>
<dbReference type="Proteomes" id="UP001214250">
    <property type="component" value="Chromosome 1"/>
</dbReference>
<dbReference type="PANTHER" id="PTHR33751">
    <property type="entry name" value="CBB3-TYPE CYTOCHROME C OXIDASE SUBUNIT FIXP"/>
    <property type="match status" value="1"/>
</dbReference>
<feature type="domain" description="Cytochrome c" evidence="7">
    <location>
        <begin position="43"/>
        <end position="127"/>
    </location>
</feature>
<dbReference type="Gene3D" id="1.10.760.10">
    <property type="entry name" value="Cytochrome c-like domain"/>
    <property type="match status" value="2"/>
</dbReference>
<evidence type="ECO:0000313" key="9">
    <source>
        <dbReference type="EMBL" id="WDE97156.1"/>
    </source>
</evidence>
<feature type="domain" description="Cytochrome c" evidence="7">
    <location>
        <begin position="138"/>
        <end position="225"/>
    </location>
</feature>
<dbReference type="InterPro" id="IPR011658">
    <property type="entry name" value="PA14_dom"/>
</dbReference>
<name>A0ABY7VTB9_9BACT</name>
<dbReference type="InterPro" id="IPR009056">
    <property type="entry name" value="Cyt_c-like_dom"/>
</dbReference>
<evidence type="ECO:0000256" key="5">
    <source>
        <dbReference type="ARBA" id="ARBA00023004"/>
    </source>
</evidence>
<keyword evidence="10" id="KW-1185">Reference proteome</keyword>
<dbReference type="SUPFAM" id="SSF56988">
    <property type="entry name" value="Anthrax protective antigen"/>
    <property type="match status" value="1"/>
</dbReference>
<dbReference type="PROSITE" id="PS51820">
    <property type="entry name" value="PA14"/>
    <property type="match status" value="1"/>
</dbReference>
<keyword evidence="2 6" id="KW-0349">Heme</keyword>
<gene>
    <name evidence="9" type="ORF">PQO03_04195</name>
</gene>
<keyword evidence="4" id="KW-0249">Electron transport</keyword>
<dbReference type="SUPFAM" id="SSF46626">
    <property type="entry name" value="Cytochrome c"/>
    <property type="match status" value="2"/>
</dbReference>
<proteinExistence type="predicted"/>
<evidence type="ECO:0000256" key="3">
    <source>
        <dbReference type="ARBA" id="ARBA00022723"/>
    </source>
</evidence>
<keyword evidence="3 6" id="KW-0479">Metal-binding</keyword>
<dbReference type="Gene3D" id="3.90.182.10">
    <property type="entry name" value="Toxin - Anthrax Protective Antigen,domain 1"/>
    <property type="match status" value="1"/>
</dbReference>
<dbReference type="Pfam" id="PF00034">
    <property type="entry name" value="Cytochrom_C"/>
    <property type="match status" value="2"/>
</dbReference>
<feature type="domain" description="PA14" evidence="8">
    <location>
        <begin position="230"/>
        <end position="367"/>
    </location>
</feature>
<dbReference type="RefSeq" id="WP_274151373.1">
    <property type="nucleotide sequence ID" value="NZ_CP117811.1"/>
</dbReference>
<dbReference type="Pfam" id="PF07691">
    <property type="entry name" value="PA14"/>
    <property type="match status" value="1"/>
</dbReference>
<accession>A0ABY7VTB9</accession>
<evidence type="ECO:0000256" key="2">
    <source>
        <dbReference type="ARBA" id="ARBA00022617"/>
    </source>
</evidence>
<dbReference type="EMBL" id="CP117811">
    <property type="protein sequence ID" value="WDE97156.1"/>
    <property type="molecule type" value="Genomic_DNA"/>
</dbReference>
<dbReference type="PROSITE" id="PS51007">
    <property type="entry name" value="CYTC"/>
    <property type="match status" value="2"/>
</dbReference>
<dbReference type="Pfam" id="PF22633">
    <property type="entry name" value="F5_F8_type_C_2"/>
    <property type="match status" value="1"/>
</dbReference>
<sequence length="771" mass="85679">MSINVLLGKYLKYRSSPAVIRGWGKQLTGLLSLAVLSPVCVDAQELPSKELYNKSCLACHGASGAGFHDKEISANLTVLSDPYLKDQFEAIVSGKRKSVGAKKMAEALKAYSTQDQYQAMLYATQLPLADSRETLKKADHKRGKQLYASCVHCHGNTAQGNSNPALPAPRLKGQSDAYLYQTLKDFKNGHRGDESSAAMQMKAMTAILSSDKDMRDVIAHIKTFKDKKSTLVSELKYKVYKGSHETFPDFSQIQEHDSGHIPHGKMDISLSAMAANYAMVFEGLFDVKKPAMYNFKLAAGSSARVYLDGQVIIENISKQESETLELIRLEPGKKKIRVEYLAGKNNNYLKLALSATDLKRQYLSSEKFTDRYNDGATIMLESQDKQAVVFRNFLKGEGARSISVALPGGLNFSYDVANMYPSKMWTGKFLDIGPSRYFRGMNHNALISHSSIQLPLGAPISQLATALSAWPKDLNRDPSKINSSPNKFGGYKVDEQNIPTFIYRHQDVEIEDRFDAIPDQAGLRRTLKFNSTDTRKNLYFRVAAGKVTQLKGKPDFYTIDNDYSVHVANALLRYPPAKIVPAAKGQIEASKDLASLVAKDSDGTTQGRYVRIEIPGKGKTLTLAEVEVFSAGENVALKGKASQVSRAHGGLAKYAIDGVVSHKITHTKEPGNDVWWELDLQKMTSVDRVVVWNRKVLSNRLANFRVSLLDAERRVVWKKDIAAPPIPNIELHPKANDEIEILVPIKFKDGKAELEIDYLYKNKKLKRGLSI</sequence>
<organism evidence="9 10">
    <name type="scientific">Lentisphaera profundi</name>
    <dbReference type="NCBI Taxonomy" id="1658616"/>
    <lineage>
        <taxon>Bacteria</taxon>
        <taxon>Pseudomonadati</taxon>
        <taxon>Lentisphaerota</taxon>
        <taxon>Lentisphaeria</taxon>
        <taxon>Lentisphaerales</taxon>
        <taxon>Lentisphaeraceae</taxon>
        <taxon>Lentisphaera</taxon>
    </lineage>
</organism>
<dbReference type="Gene3D" id="2.60.120.260">
    <property type="entry name" value="Galactose-binding domain-like"/>
    <property type="match status" value="2"/>
</dbReference>
<evidence type="ECO:0000256" key="4">
    <source>
        <dbReference type="ARBA" id="ARBA00022982"/>
    </source>
</evidence>
<evidence type="ECO:0000259" key="7">
    <source>
        <dbReference type="PROSITE" id="PS51007"/>
    </source>
</evidence>
<evidence type="ECO:0000259" key="8">
    <source>
        <dbReference type="PROSITE" id="PS51820"/>
    </source>
</evidence>
<evidence type="ECO:0000313" key="10">
    <source>
        <dbReference type="Proteomes" id="UP001214250"/>
    </source>
</evidence>
<dbReference type="InterPro" id="IPR008979">
    <property type="entry name" value="Galactose-bd-like_sf"/>
</dbReference>
<dbReference type="PANTHER" id="PTHR33751:SF9">
    <property type="entry name" value="CYTOCHROME C4"/>
    <property type="match status" value="1"/>
</dbReference>
<keyword evidence="1" id="KW-0813">Transport</keyword>